<evidence type="ECO:0000256" key="1">
    <source>
        <dbReference type="SAM" id="MobiDB-lite"/>
    </source>
</evidence>
<dbReference type="AlphaFoldDB" id="A0A5J5EDA7"/>
<sequence length="250" mass="28208">MHSDTGGSDGFPSSPPRIASSKSYRPSSEAGCEDEDDDAHLDREQCEAVTQNMLLAFLESPLPSDCCGYPQSCHLRTAFCFRFRVSSRPFWSTVLTMKRQTSSNRFREPSFPSTVDRWWPISRPKVEDARCWKTRSFACEGRIYAPLFGACSAYDCTPSSEANGDVSRQKERIRDQTTIAGILAQQAGELLAAMRERVLFLAQTSQQAPEDIVDALPQHTRTMYLISAEQTKLYFGEMMSEAGWMRPSLW</sequence>
<protein>
    <submittedName>
        <fullName evidence="2">Uncharacterized protein</fullName>
    </submittedName>
</protein>
<proteinExistence type="predicted"/>
<name>A0A5J5EDA7_9PEZI</name>
<evidence type="ECO:0000313" key="3">
    <source>
        <dbReference type="EMBL" id="KAA8897771.1"/>
    </source>
</evidence>
<organism evidence="2 4">
    <name type="scientific">Sphaerosporella brunnea</name>
    <dbReference type="NCBI Taxonomy" id="1250544"/>
    <lineage>
        <taxon>Eukaryota</taxon>
        <taxon>Fungi</taxon>
        <taxon>Dikarya</taxon>
        <taxon>Ascomycota</taxon>
        <taxon>Pezizomycotina</taxon>
        <taxon>Pezizomycetes</taxon>
        <taxon>Pezizales</taxon>
        <taxon>Pyronemataceae</taxon>
        <taxon>Sphaerosporella</taxon>
    </lineage>
</organism>
<dbReference type="EMBL" id="VXIS01000476">
    <property type="protein sequence ID" value="KAA8893233.1"/>
    <property type="molecule type" value="Genomic_DNA"/>
</dbReference>
<feature type="region of interest" description="Disordered" evidence="1">
    <location>
        <begin position="1"/>
        <end position="37"/>
    </location>
</feature>
<keyword evidence="4" id="KW-1185">Reference proteome</keyword>
<comment type="caution">
    <text evidence="2">The sequence shown here is derived from an EMBL/GenBank/DDBJ whole genome shotgun (WGS) entry which is preliminary data.</text>
</comment>
<dbReference type="Proteomes" id="UP000326924">
    <property type="component" value="Unassembled WGS sequence"/>
</dbReference>
<gene>
    <name evidence="2" type="ORF">FN846DRAFT_896162</name>
    <name evidence="3" type="ORF">FN846DRAFT_992232</name>
</gene>
<reference evidence="2 4" key="1">
    <citation type="submission" date="2019-09" db="EMBL/GenBank/DDBJ databases">
        <title>Draft genome of the ectomycorrhizal ascomycete Sphaerosporella brunnea.</title>
        <authorList>
            <consortium name="DOE Joint Genome Institute"/>
            <person name="Benucci G.M."/>
            <person name="Marozzi G."/>
            <person name="Antonielli L."/>
            <person name="Sanchez S."/>
            <person name="Marco P."/>
            <person name="Wang X."/>
            <person name="Falini L.B."/>
            <person name="Barry K."/>
            <person name="Haridas S."/>
            <person name="Lipzen A."/>
            <person name="Labutti K."/>
            <person name="Grigoriev I.V."/>
            <person name="Murat C."/>
            <person name="Martin F."/>
            <person name="Albertini E."/>
            <person name="Donnini D."/>
            <person name="Bonito G."/>
        </authorList>
    </citation>
    <scope>NUCLEOTIDE SEQUENCE [LARGE SCALE GENOMIC DNA]</scope>
    <source>
        <strain evidence="2 4">Sb_GMNB300</strain>
    </source>
</reference>
<dbReference type="EMBL" id="VXIS01000193">
    <property type="protein sequence ID" value="KAA8897771.1"/>
    <property type="molecule type" value="Genomic_DNA"/>
</dbReference>
<accession>A0A5J5EDA7</accession>
<evidence type="ECO:0000313" key="2">
    <source>
        <dbReference type="EMBL" id="KAA8893233.1"/>
    </source>
</evidence>
<evidence type="ECO:0000313" key="4">
    <source>
        <dbReference type="Proteomes" id="UP000326924"/>
    </source>
</evidence>